<dbReference type="EMBL" id="QKYN01000128">
    <property type="protein sequence ID" value="RAG81993.1"/>
    <property type="molecule type" value="Genomic_DNA"/>
</dbReference>
<dbReference type="Gene3D" id="3.50.50.60">
    <property type="entry name" value="FAD/NAD(P)-binding domain"/>
    <property type="match status" value="1"/>
</dbReference>
<evidence type="ECO:0000313" key="5">
    <source>
        <dbReference type="Proteomes" id="UP000248889"/>
    </source>
</evidence>
<name>A0A2X0IEE4_9ACTN</name>
<dbReference type="RefSeq" id="WP_111506220.1">
    <property type="nucleotide sequence ID" value="NZ_QKYN01000128.1"/>
</dbReference>
<keyword evidence="1" id="KW-0560">Oxidoreductase</keyword>
<dbReference type="InterPro" id="IPR002938">
    <property type="entry name" value="FAD-bd"/>
</dbReference>
<dbReference type="Pfam" id="PF01494">
    <property type="entry name" value="FAD_binding_3"/>
    <property type="match status" value="1"/>
</dbReference>
<protein>
    <submittedName>
        <fullName evidence="4">FAD-dependent monooxygenase</fullName>
    </submittedName>
</protein>
<dbReference type="PRINTS" id="PR00420">
    <property type="entry name" value="RNGMNOXGNASE"/>
</dbReference>
<dbReference type="GO" id="GO:0071949">
    <property type="term" value="F:FAD binding"/>
    <property type="evidence" value="ECO:0007669"/>
    <property type="project" value="InterPro"/>
</dbReference>
<accession>A0A2X0IEE4</accession>
<evidence type="ECO:0000259" key="3">
    <source>
        <dbReference type="Pfam" id="PF01494"/>
    </source>
</evidence>
<dbReference type="InterPro" id="IPR036188">
    <property type="entry name" value="FAD/NAD-bd_sf"/>
</dbReference>
<dbReference type="PANTHER" id="PTHR13789">
    <property type="entry name" value="MONOOXYGENASE"/>
    <property type="match status" value="1"/>
</dbReference>
<evidence type="ECO:0000313" key="4">
    <source>
        <dbReference type="EMBL" id="RAG81993.1"/>
    </source>
</evidence>
<comment type="caution">
    <text evidence="4">The sequence shown here is derived from an EMBL/GenBank/DDBJ whole genome shotgun (WGS) entry which is preliminary data.</text>
</comment>
<dbReference type="OrthoDB" id="9782160at2"/>
<reference evidence="4 5" key="1">
    <citation type="submission" date="2018-06" db="EMBL/GenBank/DDBJ databases">
        <title>Streptacidiphilus pinicola sp. nov., isolated from pine grove soil.</title>
        <authorList>
            <person name="Roh S.G."/>
            <person name="Park S."/>
            <person name="Kim M.-K."/>
            <person name="Yun B.-R."/>
            <person name="Park J."/>
            <person name="Kim M.J."/>
            <person name="Kim Y.S."/>
            <person name="Kim S.B."/>
        </authorList>
    </citation>
    <scope>NUCLEOTIDE SEQUENCE [LARGE SCALE GENOMIC DNA]</scope>
    <source>
        <strain evidence="4 5">MMS16-CNU450</strain>
    </source>
</reference>
<dbReference type="GO" id="GO:0004497">
    <property type="term" value="F:monooxygenase activity"/>
    <property type="evidence" value="ECO:0007669"/>
    <property type="project" value="UniProtKB-KW"/>
</dbReference>
<evidence type="ECO:0000256" key="1">
    <source>
        <dbReference type="ARBA" id="ARBA00023002"/>
    </source>
</evidence>
<organism evidence="4 5">
    <name type="scientific">Streptacidiphilus pinicola</name>
    <dbReference type="NCBI Taxonomy" id="2219663"/>
    <lineage>
        <taxon>Bacteria</taxon>
        <taxon>Bacillati</taxon>
        <taxon>Actinomycetota</taxon>
        <taxon>Actinomycetes</taxon>
        <taxon>Kitasatosporales</taxon>
        <taxon>Streptomycetaceae</taxon>
        <taxon>Streptacidiphilus</taxon>
    </lineage>
</organism>
<dbReference type="AlphaFoldDB" id="A0A2X0IEE4"/>
<dbReference type="SUPFAM" id="SSF51905">
    <property type="entry name" value="FAD/NAD(P)-binding domain"/>
    <property type="match status" value="1"/>
</dbReference>
<gene>
    <name evidence="4" type="ORF">DN069_29790</name>
</gene>
<dbReference type="InterPro" id="IPR050493">
    <property type="entry name" value="FAD-dep_Monooxygenase_BioMet"/>
</dbReference>
<proteinExistence type="predicted"/>
<evidence type="ECO:0000256" key="2">
    <source>
        <dbReference type="ARBA" id="ARBA00023033"/>
    </source>
</evidence>
<feature type="domain" description="FAD-binding" evidence="3">
    <location>
        <begin position="13"/>
        <end position="351"/>
    </location>
</feature>
<keyword evidence="5" id="KW-1185">Reference proteome</keyword>
<keyword evidence="2 4" id="KW-0503">Monooxygenase</keyword>
<dbReference type="Proteomes" id="UP000248889">
    <property type="component" value="Unassembled WGS sequence"/>
</dbReference>
<sequence>MDTTTGKVRSAPVIGGGIAGPVTAMALQRAGIEATIYEAYDGPAENVGGGMGLAPNGFQAFDAIGVGDAVRAVSTATSGLVLHSWNGKKLAEFGTLPGIDPTRFVMRAELFGALRQAAEERGVPTVYGKRIVRATEDADGVTAHFEDGTTATADVLIGADGVRSTVRRLIDPNAPEPQFAGTAGFGAMVTVADVSPTKGWMHMTFGKRCFFAWQVFDDGTGIWFVNLPVPQALSVGEQRERGAAYWIEHLRQLCSEDDTPAEQMLAATDPKTMLFAGSTENMSPDVTWSRGRMVLTGDAAHAPSSSSGQGASLAAESAVELARCLRDLPLPQALARYEELRRPRVEKIIKETARTNARKAAGPVARVIRDALLPIMFKLAKPESRLWQFRYPIDFDAPVA</sequence>
<dbReference type="PANTHER" id="PTHR13789:SF309">
    <property type="entry name" value="PUTATIVE (AFU_ORTHOLOGUE AFUA_6G14510)-RELATED"/>
    <property type="match status" value="1"/>
</dbReference>